<comment type="caution">
    <text evidence="3">The sequence shown here is derived from an EMBL/GenBank/DDBJ whole genome shotgun (WGS) entry which is preliminary data.</text>
</comment>
<evidence type="ECO:0000259" key="2">
    <source>
        <dbReference type="Pfam" id="PF12172"/>
    </source>
</evidence>
<name>A0A0M0BQT1_9ARCH</name>
<feature type="domain" description="ChsH2 C-terminal OB-fold" evidence="1">
    <location>
        <begin position="65"/>
        <end position="127"/>
    </location>
</feature>
<feature type="domain" description="ChsH2 rubredoxin-like zinc ribbon" evidence="2">
    <location>
        <begin position="28"/>
        <end position="64"/>
    </location>
</feature>
<dbReference type="PANTHER" id="PTHR34075">
    <property type="entry name" value="BLR3430 PROTEIN"/>
    <property type="match status" value="1"/>
</dbReference>
<dbReference type="EMBL" id="LFWZ01000018">
    <property type="protein sequence ID" value="KON30937.1"/>
    <property type="molecule type" value="Genomic_DNA"/>
</dbReference>
<dbReference type="SUPFAM" id="SSF50249">
    <property type="entry name" value="Nucleic acid-binding proteins"/>
    <property type="match status" value="1"/>
</dbReference>
<evidence type="ECO:0008006" key="5">
    <source>
        <dbReference type="Google" id="ProtNLM"/>
    </source>
</evidence>
<proteinExistence type="predicted"/>
<dbReference type="Proteomes" id="UP000037210">
    <property type="component" value="Unassembled WGS sequence"/>
</dbReference>
<dbReference type="AlphaFoldDB" id="A0A0M0BQT1"/>
<dbReference type="Pfam" id="PF01796">
    <property type="entry name" value="OB_ChsH2_C"/>
    <property type="match status" value="1"/>
</dbReference>
<dbReference type="PANTHER" id="PTHR34075:SF6">
    <property type="entry name" value="DNA-BINDING PROTEIN"/>
    <property type="match status" value="1"/>
</dbReference>
<sequence length="143" mass="16190">MWSAMPSIRSRTLSLVFEIPTSRTLEFWRRIEEGEFHTTRCRGCGALHFPPVADCPECRSSEMEWVELDGRGVVAAFTHVVARPASFQGHAPYTIAIARLEEGVRVLAWLRDADITRVEVGMRVRLQVGRTPEGEASYWFVPA</sequence>
<protein>
    <recommendedName>
        <fullName evidence="5">Zn-ribbon domain-containing OB-fold protein</fullName>
    </recommendedName>
</protein>
<dbReference type="Gene3D" id="6.10.30.10">
    <property type="match status" value="1"/>
</dbReference>
<accession>A0A0M0BQT1</accession>
<dbReference type="InterPro" id="IPR052513">
    <property type="entry name" value="Thioester_dehydratase-like"/>
</dbReference>
<gene>
    <name evidence="3" type="ORF">AC482_02535</name>
</gene>
<dbReference type="Pfam" id="PF12172">
    <property type="entry name" value="zf-ChsH2"/>
    <property type="match status" value="1"/>
</dbReference>
<evidence type="ECO:0000313" key="4">
    <source>
        <dbReference type="Proteomes" id="UP000037210"/>
    </source>
</evidence>
<dbReference type="InterPro" id="IPR022002">
    <property type="entry name" value="ChsH2_Znr"/>
</dbReference>
<dbReference type="InterPro" id="IPR012340">
    <property type="entry name" value="NA-bd_OB-fold"/>
</dbReference>
<evidence type="ECO:0000313" key="3">
    <source>
        <dbReference type="EMBL" id="KON30937.1"/>
    </source>
</evidence>
<dbReference type="InterPro" id="IPR002878">
    <property type="entry name" value="ChsH2_C"/>
</dbReference>
<organism evidence="3 4">
    <name type="scientific">miscellaneous Crenarchaeota group-15 archaeon DG-45</name>
    <dbReference type="NCBI Taxonomy" id="1685127"/>
    <lineage>
        <taxon>Archaea</taxon>
        <taxon>Candidatus Bathyarchaeota</taxon>
        <taxon>MCG-15</taxon>
    </lineage>
</organism>
<reference evidence="3 4" key="1">
    <citation type="submission" date="2015-06" db="EMBL/GenBank/DDBJ databases">
        <title>New insights into the roles of widespread benthic archaea in carbon and nitrogen cycling.</title>
        <authorList>
            <person name="Lazar C.S."/>
            <person name="Baker B.J."/>
            <person name="Seitz K.W."/>
            <person name="Hyde A.S."/>
            <person name="Dick G.J."/>
            <person name="Hinrichs K.-U."/>
            <person name="Teske A.P."/>
        </authorList>
    </citation>
    <scope>NUCLEOTIDE SEQUENCE [LARGE SCALE GENOMIC DNA]</scope>
    <source>
        <strain evidence="3">DG-45</strain>
    </source>
</reference>
<evidence type="ECO:0000259" key="1">
    <source>
        <dbReference type="Pfam" id="PF01796"/>
    </source>
</evidence>